<proteinExistence type="predicted"/>
<dbReference type="EMBL" id="CP000011">
    <property type="protein sequence ID" value="AAU45624.1"/>
    <property type="molecule type" value="Genomic_DNA"/>
</dbReference>
<feature type="region of interest" description="Disordered" evidence="1">
    <location>
        <begin position="1"/>
        <end position="44"/>
    </location>
</feature>
<dbReference type="Pfam" id="PF20204">
    <property type="entry name" value="DUF6566"/>
    <property type="match status" value="1"/>
</dbReference>
<evidence type="ECO:0000259" key="2">
    <source>
        <dbReference type="Pfam" id="PF20204"/>
    </source>
</evidence>
<protein>
    <recommendedName>
        <fullName evidence="2">DUF6566 domain-containing protein</fullName>
    </recommendedName>
</protein>
<evidence type="ECO:0000313" key="4">
    <source>
        <dbReference type="Proteomes" id="UP000006693"/>
    </source>
</evidence>
<reference evidence="3 4" key="1">
    <citation type="journal article" date="2004" name="Proc. Natl. Acad. Sci. U.S.A.">
        <title>Structural flexibility in the Burkholderia mallei genome.</title>
        <authorList>
            <person name="Nierman W.C."/>
            <person name="DeShazer D."/>
            <person name="Kim H.S."/>
            <person name="Tettelin H."/>
            <person name="Nelson K.E."/>
            <person name="Feldblyum T."/>
            <person name="Ulrich R.L."/>
            <person name="Ronning C.M."/>
            <person name="Brinkac L.M."/>
            <person name="Daugherty S.C."/>
            <person name="Davidsen T.D."/>
            <person name="Deboy R.T."/>
            <person name="Dimitrov G."/>
            <person name="Dodson R.J."/>
            <person name="Durkin A.S."/>
            <person name="Gwinn M.L."/>
            <person name="Haft D.H."/>
            <person name="Khouri H."/>
            <person name="Kolonay J.F."/>
            <person name="Madupu R."/>
            <person name="Mohammoud Y."/>
            <person name="Nelson W.C."/>
            <person name="Radune D."/>
            <person name="Romero C.M."/>
            <person name="Sarria S."/>
            <person name="Selengut J."/>
            <person name="Shamblin C."/>
            <person name="Sullivan S.A."/>
            <person name="White O."/>
            <person name="Yu Y."/>
            <person name="Zafar N."/>
            <person name="Zhou L."/>
            <person name="Fraser C.M."/>
        </authorList>
    </citation>
    <scope>NUCLEOTIDE SEQUENCE [LARGE SCALE GENOMIC DNA]</scope>
    <source>
        <strain evidence="3 4">ATCC 23344</strain>
    </source>
</reference>
<dbReference type="Proteomes" id="UP000006693">
    <property type="component" value="Chromosome 2"/>
</dbReference>
<evidence type="ECO:0000313" key="3">
    <source>
        <dbReference type="EMBL" id="AAU45624.1"/>
    </source>
</evidence>
<dbReference type="PATRIC" id="fig|243160.12.peg.5622"/>
<name>A0A0H2W9S6_BURMA</name>
<accession>A0A0H2W9S6</accession>
<dbReference type="AlphaFoldDB" id="A0A0H2W9S6"/>
<organism evidence="3 4">
    <name type="scientific">Burkholderia mallei (strain ATCC 23344)</name>
    <dbReference type="NCBI Taxonomy" id="243160"/>
    <lineage>
        <taxon>Bacteria</taxon>
        <taxon>Pseudomonadati</taxon>
        <taxon>Pseudomonadota</taxon>
        <taxon>Betaproteobacteria</taxon>
        <taxon>Burkholderiales</taxon>
        <taxon>Burkholderiaceae</taxon>
        <taxon>Burkholderia</taxon>
        <taxon>pseudomallei group</taxon>
    </lineage>
</organism>
<dbReference type="HOGENOM" id="CLU_1352518_0_0_4"/>
<feature type="domain" description="DUF6566" evidence="2">
    <location>
        <begin position="126"/>
        <end position="201"/>
    </location>
</feature>
<gene>
    <name evidence="3" type="ordered locus">BMAA1999</name>
</gene>
<keyword evidence="4" id="KW-1185">Reference proteome</keyword>
<evidence type="ECO:0000256" key="1">
    <source>
        <dbReference type="SAM" id="MobiDB-lite"/>
    </source>
</evidence>
<dbReference type="KEGG" id="bma:BMAA1999"/>
<sequence>MRSRRAASRATRATDARGESAQIATKQGLRLRRARRAPDRAPRPPRFFACSSSRLLVSLSPRLLVFSSSRLLVVPLFRFPSVRRGGVHRHARCARRRRAARCVRRCASLHPVESFEGGRSKMEPNARTMYEYGGYEIRVWASRNERGAWVSDVEIYRDGRRVLAAVPETVSPEWGTEEECVRDAIGQGRDLIDRGDVARCRP</sequence>
<dbReference type="InterPro" id="IPR046696">
    <property type="entry name" value="DUF6566"/>
</dbReference>